<dbReference type="Gene3D" id="3.40.630.30">
    <property type="match status" value="1"/>
</dbReference>
<organism evidence="2 3">
    <name type="scientific">Actinomadura rayongensis</name>
    <dbReference type="NCBI Taxonomy" id="1429076"/>
    <lineage>
        <taxon>Bacteria</taxon>
        <taxon>Bacillati</taxon>
        <taxon>Actinomycetota</taxon>
        <taxon>Actinomycetes</taxon>
        <taxon>Streptosporangiales</taxon>
        <taxon>Thermomonosporaceae</taxon>
        <taxon>Actinomadura</taxon>
    </lineage>
</organism>
<evidence type="ECO:0000313" key="3">
    <source>
        <dbReference type="Proteomes" id="UP000431901"/>
    </source>
</evidence>
<dbReference type="RefSeq" id="WP_161105078.1">
    <property type="nucleotide sequence ID" value="NZ_JBHLYI010000003.1"/>
</dbReference>
<dbReference type="SUPFAM" id="SSF55729">
    <property type="entry name" value="Acyl-CoA N-acyltransferases (Nat)"/>
    <property type="match status" value="1"/>
</dbReference>
<keyword evidence="3" id="KW-1185">Reference proteome</keyword>
<feature type="domain" description="N-acetyltransferase" evidence="1">
    <location>
        <begin position="98"/>
        <end position="245"/>
    </location>
</feature>
<proteinExistence type="predicted"/>
<dbReference type="CDD" id="cd04301">
    <property type="entry name" value="NAT_SF"/>
    <property type="match status" value="1"/>
</dbReference>
<dbReference type="GO" id="GO:0016747">
    <property type="term" value="F:acyltransferase activity, transferring groups other than amino-acyl groups"/>
    <property type="evidence" value="ECO:0007669"/>
    <property type="project" value="InterPro"/>
</dbReference>
<dbReference type="OrthoDB" id="9775595at2"/>
<dbReference type="Pfam" id="PF00583">
    <property type="entry name" value="Acetyltransf_1"/>
    <property type="match status" value="1"/>
</dbReference>
<evidence type="ECO:0000313" key="2">
    <source>
        <dbReference type="EMBL" id="MXQ66892.1"/>
    </source>
</evidence>
<reference evidence="2 3" key="1">
    <citation type="submission" date="2019-12" db="EMBL/GenBank/DDBJ databases">
        <title>Nocardia macrotermitis sp. nov. and Nocardia aurantia sp. nov., isolated from the gut of the fungus growing-termite Macrotermes natalensis.</title>
        <authorList>
            <person name="Christine B."/>
            <person name="Rene B."/>
        </authorList>
    </citation>
    <scope>NUCLEOTIDE SEQUENCE [LARGE SCALE GENOMIC DNA]</scope>
    <source>
        <strain evidence="2 3">DSM 102126</strain>
    </source>
</reference>
<accession>A0A6I4WJV9</accession>
<dbReference type="Proteomes" id="UP000431901">
    <property type="component" value="Unassembled WGS sequence"/>
</dbReference>
<dbReference type="InterPro" id="IPR000182">
    <property type="entry name" value="GNAT_dom"/>
</dbReference>
<dbReference type="InterPro" id="IPR016181">
    <property type="entry name" value="Acyl_CoA_acyltransferase"/>
</dbReference>
<comment type="caution">
    <text evidence="2">The sequence shown here is derived from an EMBL/GenBank/DDBJ whole genome shotgun (WGS) entry which is preliminary data.</text>
</comment>
<evidence type="ECO:0000259" key="1">
    <source>
        <dbReference type="PROSITE" id="PS51186"/>
    </source>
</evidence>
<protein>
    <submittedName>
        <fullName evidence="2">GNAT family N-acetyltransferase</fullName>
    </submittedName>
</protein>
<dbReference type="AlphaFoldDB" id="A0A6I4WJV9"/>
<gene>
    <name evidence="2" type="ORF">GQ466_23015</name>
</gene>
<dbReference type="EMBL" id="WUTW01000005">
    <property type="protein sequence ID" value="MXQ66892.1"/>
    <property type="molecule type" value="Genomic_DNA"/>
</dbReference>
<dbReference type="PROSITE" id="PS51186">
    <property type="entry name" value="GNAT"/>
    <property type="match status" value="1"/>
</dbReference>
<keyword evidence="2" id="KW-0808">Transferase</keyword>
<name>A0A6I4WJV9_9ACTN</name>
<sequence length="245" mass="26619">MDDADLYRRGAATLLASWQEYARGAPDAAVRHFPGVSAAVFPAGPERAVYNNALLERDLDAAARTAALDAMENAYAEAGVTHFAAWVHESDKALRDDIERRGYTFAESSRVMGMVLDDLSAPVPDIDLGPPDWSEYLRVLGTPPGLLEKADSTAFHVLIARLDGENAATAMAFDHHDDCGIYNVGTLEHARRRGLGTALTVLHAHNARARGCRTASLQSTEMAERVYAAVGFRDLGRFFEYAPKG</sequence>